<evidence type="ECO:0000313" key="3">
    <source>
        <dbReference type="EMBL" id="MDI3408200.1"/>
    </source>
</evidence>
<dbReference type="SUPFAM" id="SSF53474">
    <property type="entry name" value="alpha/beta-Hydrolases"/>
    <property type="match status" value="1"/>
</dbReference>
<feature type="compositionally biased region" description="Low complexity" evidence="1">
    <location>
        <begin position="1"/>
        <end position="16"/>
    </location>
</feature>
<keyword evidence="3" id="KW-0378">Hydrolase</keyword>
<accession>A0ABT6SJ32</accession>
<evidence type="ECO:0000313" key="4">
    <source>
        <dbReference type="Proteomes" id="UP001223978"/>
    </source>
</evidence>
<dbReference type="GO" id="GO:0016787">
    <property type="term" value="F:hydrolase activity"/>
    <property type="evidence" value="ECO:0007669"/>
    <property type="project" value="UniProtKB-KW"/>
</dbReference>
<feature type="region of interest" description="Disordered" evidence="1">
    <location>
        <begin position="1"/>
        <end position="21"/>
    </location>
</feature>
<dbReference type="InterPro" id="IPR000073">
    <property type="entry name" value="AB_hydrolase_1"/>
</dbReference>
<name>A0ABT6SJ32_9ACTN</name>
<gene>
    <name evidence="3" type="ORF">QIS96_30830</name>
</gene>
<organism evidence="3 4">
    <name type="scientific">Streptomyces cavernicola</name>
    <dbReference type="NCBI Taxonomy" id="3043613"/>
    <lineage>
        <taxon>Bacteria</taxon>
        <taxon>Bacillati</taxon>
        <taxon>Actinomycetota</taxon>
        <taxon>Actinomycetes</taxon>
        <taxon>Kitasatosporales</taxon>
        <taxon>Streptomycetaceae</taxon>
        <taxon>Streptomyces</taxon>
    </lineage>
</organism>
<evidence type="ECO:0000256" key="1">
    <source>
        <dbReference type="SAM" id="MobiDB-lite"/>
    </source>
</evidence>
<reference evidence="3 4" key="1">
    <citation type="submission" date="2023-05" db="EMBL/GenBank/DDBJ databases">
        <title>Draft genome sequence of Streptomyces sp. B-S-A6 isolated from a cave soil in Thailand.</title>
        <authorList>
            <person name="Chamroensaksri N."/>
            <person name="Muangham S."/>
        </authorList>
    </citation>
    <scope>NUCLEOTIDE SEQUENCE [LARGE SCALE GENOMIC DNA]</scope>
    <source>
        <strain evidence="3 4">B-S-A6</strain>
    </source>
</reference>
<comment type="caution">
    <text evidence="3">The sequence shown here is derived from an EMBL/GenBank/DDBJ whole genome shotgun (WGS) entry which is preliminary data.</text>
</comment>
<feature type="domain" description="AB hydrolase-1" evidence="2">
    <location>
        <begin position="49"/>
        <end position="273"/>
    </location>
</feature>
<proteinExistence type="predicted"/>
<sequence>MADGAGSAAGDESQAGPAAPVRRVTLDARGVPVSGLLALPERLPPRAVVLAVHGGGMSAAYFDSRVQPGMSLLGLGAALGFTVLAVDRPGYGASAAALPDGQSLAEQTRTLHDTLDAFAAQHACGAGFFVVAHSYGGKLALSAAADARAGRLIGLDISGLGRNYAADLHELPGAGRGGAWRRHWGALRFYPPDAFRRGRDLVRPVPVRESEESHLWPGRYPGIAARVRVPVRFTFAEQERWWQHDDRALAELRAPLAAPRTEVARQPGAGHNISLGWAARTYHLKALAFLEECLLERSISGVGAGN</sequence>
<dbReference type="InterPro" id="IPR029058">
    <property type="entry name" value="AB_hydrolase_fold"/>
</dbReference>
<dbReference type="RefSeq" id="WP_282546109.1">
    <property type="nucleotide sequence ID" value="NZ_JASCIQ010000042.1"/>
</dbReference>
<dbReference type="Gene3D" id="3.40.50.1820">
    <property type="entry name" value="alpha/beta hydrolase"/>
    <property type="match status" value="1"/>
</dbReference>
<dbReference type="EMBL" id="JASCIQ010000042">
    <property type="protein sequence ID" value="MDI3408200.1"/>
    <property type="molecule type" value="Genomic_DNA"/>
</dbReference>
<evidence type="ECO:0000259" key="2">
    <source>
        <dbReference type="Pfam" id="PF12697"/>
    </source>
</evidence>
<dbReference type="Proteomes" id="UP001223978">
    <property type="component" value="Unassembled WGS sequence"/>
</dbReference>
<keyword evidence="4" id="KW-1185">Reference proteome</keyword>
<dbReference type="Pfam" id="PF12697">
    <property type="entry name" value="Abhydrolase_6"/>
    <property type="match status" value="1"/>
</dbReference>
<protein>
    <submittedName>
        <fullName evidence="3">Alpha/beta hydrolase</fullName>
    </submittedName>
</protein>